<name>A0ABD1ZP59_9MARC</name>
<dbReference type="Proteomes" id="UP001605036">
    <property type="component" value="Unassembled WGS sequence"/>
</dbReference>
<comment type="caution">
    <text evidence="1">The sequence shown here is derived from an EMBL/GenBank/DDBJ whole genome shotgun (WGS) entry which is preliminary data.</text>
</comment>
<sequence length="316" mass="34685">MTLAVFGIGESMAEECDQKNSDVSKEDIATALGSGERASVTDQNPCFASLMGCQHQRPSKLWTSRPLHLNCPLSSSSLLRCYQGFTRIIRKAQEGRICETRVTGIPFDMRANALFRWTGVAMLEAMRRSVLAGANKRRKRPAVVTWIVGGKDLYNLMDCDFHESRDKDGDYVMYGERVLKSQNTSAVLPCTTAALKATRGAVKKRCHQRLVCQIPCFRAGFDFIIQEHGCCCWCKGITKKPGRPILPSPVVEEASLTTRMRGAIAPGYGVCTSASIFYVSERGVFDSFIYSGVQHNDDASVAATGTGGMTTHVSED</sequence>
<organism evidence="1 2">
    <name type="scientific">Riccia fluitans</name>
    <dbReference type="NCBI Taxonomy" id="41844"/>
    <lineage>
        <taxon>Eukaryota</taxon>
        <taxon>Viridiplantae</taxon>
        <taxon>Streptophyta</taxon>
        <taxon>Embryophyta</taxon>
        <taxon>Marchantiophyta</taxon>
        <taxon>Marchantiopsida</taxon>
        <taxon>Marchantiidae</taxon>
        <taxon>Marchantiales</taxon>
        <taxon>Ricciaceae</taxon>
        <taxon>Riccia</taxon>
    </lineage>
</organism>
<gene>
    <name evidence="1" type="ORF">R1flu_020634</name>
</gene>
<reference evidence="1 2" key="1">
    <citation type="submission" date="2024-09" db="EMBL/GenBank/DDBJ databases">
        <title>Chromosome-scale assembly of Riccia fluitans.</title>
        <authorList>
            <person name="Paukszto L."/>
            <person name="Sawicki J."/>
            <person name="Karawczyk K."/>
            <person name="Piernik-Szablinska J."/>
            <person name="Szczecinska M."/>
            <person name="Mazdziarz M."/>
        </authorList>
    </citation>
    <scope>NUCLEOTIDE SEQUENCE [LARGE SCALE GENOMIC DNA]</scope>
    <source>
        <strain evidence="1">Rf_01</strain>
        <tissue evidence="1">Aerial parts of the thallus</tissue>
    </source>
</reference>
<dbReference type="AlphaFoldDB" id="A0ABD1ZP59"/>
<proteinExistence type="predicted"/>
<keyword evidence="2" id="KW-1185">Reference proteome</keyword>
<evidence type="ECO:0000313" key="2">
    <source>
        <dbReference type="Proteomes" id="UP001605036"/>
    </source>
</evidence>
<accession>A0ABD1ZP59</accession>
<protein>
    <submittedName>
        <fullName evidence="1">Uncharacterized protein</fullName>
    </submittedName>
</protein>
<evidence type="ECO:0000313" key="1">
    <source>
        <dbReference type="EMBL" id="KAL2652506.1"/>
    </source>
</evidence>
<dbReference type="EMBL" id="JBHFFA010000001">
    <property type="protein sequence ID" value="KAL2652506.1"/>
    <property type="molecule type" value="Genomic_DNA"/>
</dbReference>